<proteinExistence type="predicted"/>
<dbReference type="PANTHER" id="PTHR24148">
    <property type="entry name" value="ANKYRIN REPEAT DOMAIN-CONTAINING PROTEIN 39 HOMOLOG-RELATED"/>
    <property type="match status" value="1"/>
</dbReference>
<evidence type="ECO:0000256" key="1">
    <source>
        <dbReference type="SAM" id="Coils"/>
    </source>
</evidence>
<dbReference type="InterPro" id="IPR052895">
    <property type="entry name" value="HetReg/Transcr_Mod"/>
</dbReference>
<protein>
    <submittedName>
        <fullName evidence="3">HET domain-containing protein</fullName>
    </submittedName>
</protein>
<reference evidence="3 4" key="1">
    <citation type="journal article" date="2020" name="Phytopathology">
        <title>Genome Sequence Resources of Colletotrichum truncatum, C. plurivorum, C. musicola, and C. sojae: Four Species Pathogenic to Soybean (Glycine max).</title>
        <authorList>
            <person name="Rogerio F."/>
            <person name="Boufleur T.R."/>
            <person name="Ciampi-Guillardi M."/>
            <person name="Sukno S.A."/>
            <person name="Thon M.R."/>
            <person name="Massola Junior N.S."/>
            <person name="Baroncelli R."/>
        </authorList>
    </citation>
    <scope>NUCLEOTIDE SEQUENCE [LARGE SCALE GENOMIC DNA]</scope>
    <source>
        <strain evidence="3 4">LFN0009</strain>
    </source>
</reference>
<dbReference type="AlphaFoldDB" id="A0A8H6INC3"/>
<accession>A0A8H6INC3</accession>
<dbReference type="Pfam" id="PF06985">
    <property type="entry name" value="HET"/>
    <property type="match status" value="1"/>
</dbReference>
<organism evidence="3 4">
    <name type="scientific">Colletotrichum sojae</name>
    <dbReference type="NCBI Taxonomy" id="2175907"/>
    <lineage>
        <taxon>Eukaryota</taxon>
        <taxon>Fungi</taxon>
        <taxon>Dikarya</taxon>
        <taxon>Ascomycota</taxon>
        <taxon>Pezizomycotina</taxon>
        <taxon>Sordariomycetes</taxon>
        <taxon>Hypocreomycetidae</taxon>
        <taxon>Glomerellales</taxon>
        <taxon>Glomerellaceae</taxon>
        <taxon>Colletotrichum</taxon>
        <taxon>Colletotrichum orchidearum species complex</taxon>
    </lineage>
</organism>
<feature type="domain" description="Heterokaryon incompatibility" evidence="2">
    <location>
        <begin position="50"/>
        <end position="255"/>
    </location>
</feature>
<dbReference type="Proteomes" id="UP000652219">
    <property type="component" value="Unassembled WGS sequence"/>
</dbReference>
<sequence>MESPRPYEYRPLRSPRFTRLLVLHCISHDDPSCPLTCRLEEMDMRNPSSYFALSYTWNDESPSEPLLIQNSAIGTAESAVNGQSSRTLLITSNCAMALRLLQSSMSKQWRKQNYIKVWIDAICINQQSSNEKGVQVAMMADIYRGSESVVVWLGQQHAPPSPWSLVALQPLVMFRDKSYRQKIKPRDLVLKDIERGNISVGDMALGDIGLRNSGFHKKTPGESHEKTDRIPACRSDVMRAIAYSSYWTRVWTLQEFASPSVSFLCRDARLLSAGGFIQLFNNLCWEPDLATLAKIAGYENFILHWQMHNNLASAGSDDGRDFFMGSLIQTEQLMRLKTSEPGDKIFALRALSARTLGKISIDYERPTGVLFAEVTKELIKAHKNPELLYFASIPKVVRGTSGDSMPSWAVDFGVVDGCFLFPFTPLTVDLSKRAMSIHADITLQFRLWKDSQRLSLMGARIGEVGKFVGEGLKLRLSDGAWVDQYGCAIHEPLHKFISSVSAAVASETKLDRSMGNSIQKMLREIWTASGSKTSASEIPAEMLDRGLGTSFEPWYQQNQFQTVKMAFIFFKKSAAETGNTSVKDSNNVDTEYVMINGTKTLKNHEQDGDKVKQLKEDIALLKKQLKTKDAELTSLKESLKISKQAVARLQQHCAEMIARA</sequence>
<comment type="caution">
    <text evidence="3">The sequence shown here is derived from an EMBL/GenBank/DDBJ whole genome shotgun (WGS) entry which is preliminary data.</text>
</comment>
<keyword evidence="1" id="KW-0175">Coiled coil</keyword>
<dbReference type="EMBL" id="WIGN01000636">
    <property type="protein sequence ID" value="KAF6786590.1"/>
    <property type="molecule type" value="Genomic_DNA"/>
</dbReference>
<dbReference type="InterPro" id="IPR010730">
    <property type="entry name" value="HET"/>
</dbReference>
<feature type="coiled-coil region" evidence="1">
    <location>
        <begin position="604"/>
        <end position="638"/>
    </location>
</feature>
<gene>
    <name evidence="3" type="ORF">CSOJ01_15393</name>
</gene>
<name>A0A8H6INC3_9PEZI</name>
<keyword evidence="4" id="KW-1185">Reference proteome</keyword>
<evidence type="ECO:0000313" key="4">
    <source>
        <dbReference type="Proteomes" id="UP000652219"/>
    </source>
</evidence>
<evidence type="ECO:0000313" key="3">
    <source>
        <dbReference type="EMBL" id="KAF6786590.1"/>
    </source>
</evidence>
<evidence type="ECO:0000259" key="2">
    <source>
        <dbReference type="Pfam" id="PF06985"/>
    </source>
</evidence>
<dbReference type="PANTHER" id="PTHR24148:SF73">
    <property type="entry name" value="HET DOMAIN PROTEIN (AFU_ORTHOLOGUE AFUA_8G01020)"/>
    <property type="match status" value="1"/>
</dbReference>